<accession>A0A517SU90</accession>
<evidence type="ECO:0000259" key="5">
    <source>
        <dbReference type="Pfam" id="PF07593"/>
    </source>
</evidence>
<evidence type="ECO:0000256" key="4">
    <source>
        <dbReference type="SAM" id="SignalP"/>
    </source>
</evidence>
<dbReference type="PROSITE" id="PS51257">
    <property type="entry name" value="PROKAR_LIPOPROTEIN"/>
    <property type="match status" value="1"/>
</dbReference>
<dbReference type="SUPFAM" id="SSF69318">
    <property type="entry name" value="Integrin alpha N-terminal domain"/>
    <property type="match status" value="2"/>
</dbReference>
<dbReference type="InterPro" id="IPR013517">
    <property type="entry name" value="FG-GAP"/>
</dbReference>
<dbReference type="InterPro" id="IPR028994">
    <property type="entry name" value="Integrin_alpha_N"/>
</dbReference>
<dbReference type="InterPro" id="IPR027039">
    <property type="entry name" value="Crtac1"/>
</dbReference>
<dbReference type="RefSeq" id="WP_145271728.1">
    <property type="nucleotide sequence ID" value="NZ_CP036272.1"/>
</dbReference>
<keyword evidence="3" id="KW-0325">Glycoprotein</keyword>
<dbReference type="SUPFAM" id="SSF48452">
    <property type="entry name" value="TPR-like"/>
    <property type="match status" value="1"/>
</dbReference>
<protein>
    <submittedName>
        <fullName evidence="6">FG-GAP repeat protein</fullName>
    </submittedName>
</protein>
<dbReference type="OrthoDB" id="219616at2"/>
<dbReference type="InterPro" id="IPR013519">
    <property type="entry name" value="Int_alpha_beta-p"/>
</dbReference>
<dbReference type="InterPro" id="IPR011519">
    <property type="entry name" value="UnbV_ASPIC"/>
</dbReference>
<dbReference type="Pfam" id="PF13517">
    <property type="entry name" value="FG-GAP_3"/>
    <property type="match status" value="2"/>
</dbReference>
<dbReference type="InterPro" id="IPR011990">
    <property type="entry name" value="TPR-like_helical_dom_sf"/>
</dbReference>
<dbReference type="Proteomes" id="UP000315003">
    <property type="component" value="Chromosome"/>
</dbReference>
<keyword evidence="1 4" id="KW-0732">Signal</keyword>
<evidence type="ECO:0000313" key="7">
    <source>
        <dbReference type="Proteomes" id="UP000315003"/>
    </source>
</evidence>
<feature type="domain" description="ASPIC/UnbV" evidence="5">
    <location>
        <begin position="918"/>
        <end position="992"/>
    </location>
</feature>
<dbReference type="Gene3D" id="2.130.10.130">
    <property type="entry name" value="Integrin alpha, N-terminal"/>
    <property type="match status" value="2"/>
</dbReference>
<keyword evidence="2" id="KW-0677">Repeat</keyword>
<keyword evidence="7" id="KW-1185">Reference proteome</keyword>
<organism evidence="6 7">
    <name type="scientific">Stieleria bergensis</name>
    <dbReference type="NCBI Taxonomy" id="2528025"/>
    <lineage>
        <taxon>Bacteria</taxon>
        <taxon>Pseudomonadati</taxon>
        <taxon>Planctomycetota</taxon>
        <taxon>Planctomycetia</taxon>
        <taxon>Pirellulales</taxon>
        <taxon>Pirellulaceae</taxon>
        <taxon>Stieleria</taxon>
    </lineage>
</organism>
<dbReference type="PANTHER" id="PTHR16026">
    <property type="entry name" value="CARTILAGE ACIDIC PROTEIN 1"/>
    <property type="match status" value="1"/>
</dbReference>
<evidence type="ECO:0000256" key="1">
    <source>
        <dbReference type="ARBA" id="ARBA00022729"/>
    </source>
</evidence>
<name>A0A517SU90_9BACT</name>
<proteinExistence type="predicted"/>
<reference evidence="6 7" key="1">
    <citation type="submission" date="2019-02" db="EMBL/GenBank/DDBJ databases">
        <title>Deep-cultivation of Planctomycetes and their phenomic and genomic characterization uncovers novel biology.</title>
        <authorList>
            <person name="Wiegand S."/>
            <person name="Jogler M."/>
            <person name="Boedeker C."/>
            <person name="Pinto D."/>
            <person name="Vollmers J."/>
            <person name="Rivas-Marin E."/>
            <person name="Kohn T."/>
            <person name="Peeters S.H."/>
            <person name="Heuer A."/>
            <person name="Rast P."/>
            <person name="Oberbeckmann S."/>
            <person name="Bunk B."/>
            <person name="Jeske O."/>
            <person name="Meyerdierks A."/>
            <person name="Storesund J.E."/>
            <person name="Kallscheuer N."/>
            <person name="Luecker S."/>
            <person name="Lage O.M."/>
            <person name="Pohl T."/>
            <person name="Merkel B.J."/>
            <person name="Hornburger P."/>
            <person name="Mueller R.-W."/>
            <person name="Bruemmer F."/>
            <person name="Labrenz M."/>
            <person name="Spormann A.M."/>
            <person name="Op den Camp H."/>
            <person name="Overmann J."/>
            <person name="Amann R."/>
            <person name="Jetten M.S.M."/>
            <person name="Mascher T."/>
            <person name="Medema M.H."/>
            <person name="Devos D.P."/>
            <person name="Kaster A.-K."/>
            <person name="Ovreas L."/>
            <person name="Rohde M."/>
            <person name="Galperin M.Y."/>
            <person name="Jogler C."/>
        </authorList>
    </citation>
    <scope>NUCLEOTIDE SEQUENCE [LARGE SCALE GENOMIC DNA]</scope>
    <source>
        <strain evidence="6 7">SV_7m_r</strain>
    </source>
</reference>
<dbReference type="Gene3D" id="1.25.40.10">
    <property type="entry name" value="Tetratricopeptide repeat domain"/>
    <property type="match status" value="1"/>
</dbReference>
<evidence type="ECO:0000256" key="2">
    <source>
        <dbReference type="ARBA" id="ARBA00022737"/>
    </source>
</evidence>
<feature type="chain" id="PRO_5022226829" evidence="4">
    <location>
        <begin position="22"/>
        <end position="1003"/>
    </location>
</feature>
<evidence type="ECO:0000256" key="3">
    <source>
        <dbReference type="ARBA" id="ARBA00023180"/>
    </source>
</evidence>
<dbReference type="PANTHER" id="PTHR16026:SF0">
    <property type="entry name" value="CARTILAGE ACIDIC PROTEIN 1"/>
    <property type="match status" value="1"/>
</dbReference>
<dbReference type="EMBL" id="CP036272">
    <property type="protein sequence ID" value="QDT59687.1"/>
    <property type="molecule type" value="Genomic_DNA"/>
</dbReference>
<sequence length="1003" mass="110430" precursor="true">MNRIAPFFSVVRLAASVGLLASCLLFCGCSKDTGSAVSDQEARAKMKAAVRMQQWEEAWSYREAVLRTHGEDSATLATLAKVAHANNLPGETADLLMQSCRAESFKRESRVQQAMIAMISVGRLMDGLGFLEEAVAERPKQYQTRRWLYDFYGGTEDRPSAVPHGRVLVLARRFDVELLKSLSNTQRRSLDVSPLQQMVDRNPDDTRPLVGSAKIDFDAGDNEKAIETLNQILERYPEFLPAQVLVGRSYVAAGMDDQVRPWASKQKQRLNGYSGYWIAVADWARSQSKTEQAVRAYWEAATLDVDNSEAWTKLATSAAQLSQETGQVSEQVVQSIQQRASLLSKFEQHKSRFERSGGISRQIVLQIVETLSALGRPWEAEAWTVVAARLPEDDSVSIEDARQRLLKQLKADTPWQITAGNPALSVDLSYLPLPEIVSQQEDAALPSDASSLEMHPSSELRLVNEAEQRGLAFFGKTSDTLDQAGIMLHETLGCGGASIDYDLDGWTDLYLVGAGGKPAQNQSQPNALFRNQLGSFQAVTDRTQTAETGFGQGVAVGDVNEDGFPDLLVLNYGPNRLYINNGDGSFSDQSDALPNNQDSQAWSTSAAIVDLDGDGLSDIIVVNYCDGLEPSTYACSTGESDVVRSCSPMRFKGSLDFFLRSQGDGTFSDQLQDWGATPEIRGRGLGILAGQLDQRPGIDLYIANDMTNNHYWSRDSGSQAFRLAESAMLRGVAADDRANAQGSMGIAGGDLDQDGDFDLYVTNFEKEYNSFYMQQPGGTWLDQTASLGLLQPTVPLVGFGTQAVDLDRDGQRELVVTNGHVDLFSRGGEQSLYAQPMQIFQRHGGQYNEVHQRMPGKYLGAPHVGRSLWTIDANRDHRCDLVVTHQTEPVALLINHSQPTGDWIELELYGRSCSRDPIGAAVHLEYGGQSKSHRVTGGSGYLCSNDRVVRMAIETDSGSEDAKPRKARFCRVVIEWPDGARQELAPFLLNHRYIVVQHSTYVL</sequence>
<gene>
    <name evidence="6" type="ORF">SV7mr_21960</name>
</gene>
<feature type="signal peptide" evidence="4">
    <location>
        <begin position="1"/>
        <end position="21"/>
    </location>
</feature>
<evidence type="ECO:0000313" key="6">
    <source>
        <dbReference type="EMBL" id="QDT59687.1"/>
    </source>
</evidence>
<dbReference type="Pfam" id="PF07593">
    <property type="entry name" value="UnbV_ASPIC"/>
    <property type="match status" value="1"/>
</dbReference>
<dbReference type="AlphaFoldDB" id="A0A517SU90"/>
<dbReference type="SMART" id="SM00191">
    <property type="entry name" value="Int_alpha"/>
    <property type="match status" value="1"/>
</dbReference>